<proteinExistence type="inferred from homology"/>
<keyword evidence="4" id="KW-0804">Transcription</keyword>
<dbReference type="SUPFAM" id="SSF53850">
    <property type="entry name" value="Periplasmic binding protein-like II"/>
    <property type="match status" value="1"/>
</dbReference>
<keyword evidence="3" id="KW-0238">DNA-binding</keyword>
<evidence type="ECO:0000256" key="3">
    <source>
        <dbReference type="ARBA" id="ARBA00023125"/>
    </source>
</evidence>
<dbReference type="InterPro" id="IPR036390">
    <property type="entry name" value="WH_DNA-bd_sf"/>
</dbReference>
<dbReference type="Proteomes" id="UP000680206">
    <property type="component" value="Unassembled WGS sequence"/>
</dbReference>
<comment type="caution">
    <text evidence="6">The sequence shown here is derived from an EMBL/GenBank/DDBJ whole genome shotgun (WGS) entry which is preliminary data.</text>
</comment>
<dbReference type="InterPro" id="IPR000847">
    <property type="entry name" value="LysR_HTH_N"/>
</dbReference>
<dbReference type="PANTHER" id="PTHR30346">
    <property type="entry name" value="TRANSCRIPTIONAL DUAL REGULATOR HCAR-RELATED"/>
    <property type="match status" value="1"/>
</dbReference>
<dbReference type="PROSITE" id="PS50931">
    <property type="entry name" value="HTH_LYSR"/>
    <property type="match status" value="1"/>
</dbReference>
<dbReference type="InterPro" id="IPR036388">
    <property type="entry name" value="WH-like_DNA-bd_sf"/>
</dbReference>
<comment type="similarity">
    <text evidence="1">Belongs to the LysR transcriptional regulatory family.</text>
</comment>
<dbReference type="PRINTS" id="PR00039">
    <property type="entry name" value="HTHLYSR"/>
</dbReference>
<evidence type="ECO:0000313" key="7">
    <source>
        <dbReference type="Proteomes" id="UP000680206"/>
    </source>
</evidence>
<evidence type="ECO:0000256" key="4">
    <source>
        <dbReference type="ARBA" id="ARBA00023163"/>
    </source>
</evidence>
<dbReference type="Gene3D" id="1.10.10.10">
    <property type="entry name" value="Winged helix-like DNA-binding domain superfamily/Winged helix DNA-binding domain"/>
    <property type="match status" value="1"/>
</dbReference>
<dbReference type="InterPro" id="IPR005119">
    <property type="entry name" value="LysR_subst-bd"/>
</dbReference>
<dbReference type="SUPFAM" id="SSF46785">
    <property type="entry name" value="Winged helix' DNA-binding domain"/>
    <property type="match status" value="1"/>
</dbReference>
<dbReference type="Gene3D" id="3.40.190.10">
    <property type="entry name" value="Periplasmic binding protein-like II"/>
    <property type="match status" value="2"/>
</dbReference>
<sequence>MTDMRQLEVFLTLAEELHFGRTAERLLLTQPQVSRAVAALERHIGAPLFERTSRRVRLTPLGRQFRTEVEPAYRMLQDALRDARAEAGQIAGTLRIGFLLPTGGETLNRLVRAYEARHPGSRIALSHIPYRALYEPLRRNEIDVLISYLVLDPREQSDLTAGPAIHHASRVLAVAAADPLAGRDSISIEDLAGRRTAARPALFPRALFDHFIPPHPLGRTDSPHL</sequence>
<accession>A0ABS3RP46</accession>
<dbReference type="Pfam" id="PF00126">
    <property type="entry name" value="HTH_1"/>
    <property type="match status" value="1"/>
</dbReference>
<dbReference type="PANTHER" id="PTHR30346:SF0">
    <property type="entry name" value="HCA OPERON TRANSCRIPTIONAL ACTIVATOR HCAR"/>
    <property type="match status" value="1"/>
</dbReference>
<evidence type="ECO:0000259" key="5">
    <source>
        <dbReference type="PROSITE" id="PS50931"/>
    </source>
</evidence>
<protein>
    <submittedName>
        <fullName evidence="6">LysR family transcriptional regulator</fullName>
    </submittedName>
</protein>
<keyword evidence="2" id="KW-0805">Transcription regulation</keyword>
<reference evidence="6 7" key="1">
    <citation type="submission" date="2021-03" db="EMBL/GenBank/DDBJ databases">
        <title>Actinomadura violae sp. nov., isolated from lichen in Thailand.</title>
        <authorList>
            <person name="Kanchanasin P."/>
            <person name="Saeng-In P."/>
            <person name="Phongsopitanun W."/>
            <person name="Yuki M."/>
            <person name="Kudo T."/>
            <person name="Ohkuma M."/>
            <person name="Tanasupawat S."/>
        </authorList>
    </citation>
    <scope>NUCLEOTIDE SEQUENCE [LARGE SCALE GENOMIC DNA]</scope>
    <source>
        <strain evidence="6 7">LCR2-06</strain>
    </source>
</reference>
<gene>
    <name evidence="6" type="ORF">J4709_10885</name>
</gene>
<evidence type="ECO:0000313" key="6">
    <source>
        <dbReference type="EMBL" id="MBO2458078.1"/>
    </source>
</evidence>
<dbReference type="Pfam" id="PF03466">
    <property type="entry name" value="LysR_substrate"/>
    <property type="match status" value="1"/>
</dbReference>
<organism evidence="6 7">
    <name type="scientific">Actinomadura violacea</name>
    <dbReference type="NCBI Taxonomy" id="2819934"/>
    <lineage>
        <taxon>Bacteria</taxon>
        <taxon>Bacillati</taxon>
        <taxon>Actinomycetota</taxon>
        <taxon>Actinomycetes</taxon>
        <taxon>Streptosporangiales</taxon>
        <taxon>Thermomonosporaceae</taxon>
        <taxon>Actinomadura</taxon>
    </lineage>
</organism>
<feature type="domain" description="HTH lysR-type" evidence="5">
    <location>
        <begin position="1"/>
        <end position="59"/>
    </location>
</feature>
<name>A0ABS3RP46_9ACTN</name>
<evidence type="ECO:0000256" key="1">
    <source>
        <dbReference type="ARBA" id="ARBA00009437"/>
    </source>
</evidence>
<evidence type="ECO:0000256" key="2">
    <source>
        <dbReference type="ARBA" id="ARBA00023015"/>
    </source>
</evidence>
<dbReference type="EMBL" id="JAGEPF010000006">
    <property type="protein sequence ID" value="MBO2458078.1"/>
    <property type="molecule type" value="Genomic_DNA"/>
</dbReference>
<keyword evidence="7" id="KW-1185">Reference proteome</keyword>